<evidence type="ECO:0000256" key="1">
    <source>
        <dbReference type="ARBA" id="ARBA00007783"/>
    </source>
</evidence>
<dbReference type="AlphaFoldDB" id="A0A3R0Q0D6"/>
<dbReference type="PANTHER" id="PTHR30413:SF10">
    <property type="entry name" value="CAPSULE POLYSACCHARIDE EXPORT INNER-MEMBRANE PROTEIN CTRC"/>
    <property type="match status" value="1"/>
</dbReference>
<comment type="caution">
    <text evidence="4">The sequence shown here is derived from an EMBL/GenBank/DDBJ whole genome shotgun (WGS) entry which is preliminary data.</text>
</comment>
<feature type="non-terminal residue" evidence="4">
    <location>
        <position position="89"/>
    </location>
</feature>
<organism evidence="4">
    <name type="scientific">Salmonella enteritidis</name>
    <dbReference type="NCBI Taxonomy" id="149539"/>
    <lineage>
        <taxon>Bacteria</taxon>
        <taxon>Pseudomonadati</taxon>
        <taxon>Pseudomonadota</taxon>
        <taxon>Gammaproteobacteria</taxon>
        <taxon>Enterobacterales</taxon>
        <taxon>Enterobacteriaceae</taxon>
        <taxon>Salmonella</taxon>
    </lineage>
</organism>
<dbReference type="PANTHER" id="PTHR30413">
    <property type="entry name" value="INNER MEMBRANE TRANSPORT PERMEASE"/>
    <property type="match status" value="1"/>
</dbReference>
<feature type="transmembrane region" description="Helical" evidence="3">
    <location>
        <begin position="39"/>
        <end position="60"/>
    </location>
</feature>
<name>A0A3R0Q0D6_SALEN</name>
<evidence type="ECO:0000313" key="4">
    <source>
        <dbReference type="EMBL" id="MJY21335.1"/>
    </source>
</evidence>
<keyword evidence="3" id="KW-0812">Transmembrane</keyword>
<dbReference type="Proteomes" id="UP000839535">
    <property type="component" value="Unassembled WGS sequence"/>
</dbReference>
<proteinExistence type="inferred from homology"/>
<reference evidence="4" key="1">
    <citation type="submission" date="2018-07" db="EMBL/GenBank/DDBJ databases">
        <authorList>
            <consortium name="GenomeTrakr network: Whole genome sequencing for foodborne pathogen traceback"/>
        </authorList>
    </citation>
    <scope>NUCLEOTIDE SEQUENCE [LARGE SCALE GENOMIC DNA]</scope>
    <source>
        <strain evidence="4">NC_WHO_S053</strain>
    </source>
</reference>
<evidence type="ECO:0000256" key="3">
    <source>
        <dbReference type="SAM" id="Phobius"/>
    </source>
</evidence>
<dbReference type="EMBL" id="RTTD01000116">
    <property type="protein sequence ID" value="MJY21335.1"/>
    <property type="molecule type" value="Genomic_DNA"/>
</dbReference>
<keyword evidence="2" id="KW-0813">Transport</keyword>
<dbReference type="GO" id="GO:0015920">
    <property type="term" value="P:lipopolysaccharide transport"/>
    <property type="evidence" value="ECO:0007669"/>
    <property type="project" value="TreeGrafter"/>
</dbReference>
<gene>
    <name evidence="4" type="ORF">DTI44_24095</name>
</gene>
<keyword evidence="3" id="KW-0472">Membrane</keyword>
<comment type="similarity">
    <text evidence="1">Belongs to the ABC-2 integral membrane protein family.</text>
</comment>
<evidence type="ECO:0000256" key="2">
    <source>
        <dbReference type="ARBA" id="ARBA00022448"/>
    </source>
</evidence>
<accession>A0A3R0Q0D6</accession>
<protein>
    <submittedName>
        <fullName evidence="4">ABC transporter permease</fullName>
    </submittedName>
</protein>
<sequence>MFKLALLDIYGGLKKIQFWNYMAWQEIIIRYRRSVLGPFWITASTAIYVVSISIVFSTLFSQDIKHYLLYLSLGFLIWNYINQTVIESA</sequence>
<keyword evidence="3" id="KW-1133">Transmembrane helix</keyword>
<feature type="transmembrane region" description="Helical" evidence="3">
    <location>
        <begin position="67"/>
        <end position="86"/>
    </location>
</feature>